<feature type="compositionally biased region" description="Basic and acidic residues" evidence="1">
    <location>
        <begin position="76"/>
        <end position="85"/>
    </location>
</feature>
<proteinExistence type="predicted"/>
<comment type="caution">
    <text evidence="2">The sequence shown here is derived from an EMBL/GenBank/DDBJ whole genome shotgun (WGS) entry which is preliminary data.</text>
</comment>
<accession>A0AA39S7U9</accession>
<organism evidence="2 3">
    <name type="scientific">Acer saccharum</name>
    <name type="common">Sugar maple</name>
    <dbReference type="NCBI Taxonomy" id="4024"/>
    <lineage>
        <taxon>Eukaryota</taxon>
        <taxon>Viridiplantae</taxon>
        <taxon>Streptophyta</taxon>
        <taxon>Embryophyta</taxon>
        <taxon>Tracheophyta</taxon>
        <taxon>Spermatophyta</taxon>
        <taxon>Magnoliopsida</taxon>
        <taxon>eudicotyledons</taxon>
        <taxon>Gunneridae</taxon>
        <taxon>Pentapetalae</taxon>
        <taxon>rosids</taxon>
        <taxon>malvids</taxon>
        <taxon>Sapindales</taxon>
        <taxon>Sapindaceae</taxon>
        <taxon>Hippocastanoideae</taxon>
        <taxon>Acereae</taxon>
        <taxon>Acer</taxon>
    </lineage>
</organism>
<sequence length="338" mass="36459">MPPDFEDFIGGENEEIPTIRLQDREFMENIQNLMKTDKIMLQNSGDLVVLAAEAPSMPTPKLKSINRLRTEHLDETQQATREAKHGGGGVSTSITFEGEDRSGSIRREEKDGDLQEGSSSSIGLQVENQTDSGRIPQEATKMPPTNILVKVRGSGSTQLAGLLLEGPSEEAKHGGHVVLGPGPTVSISQNSVDGSDLLMAGPYLEKDPIKERSLIVSSKAEASSVPKKVTNRNWKRSARAQTVKVQLSNQSSMFRDLQTVSMKGKQSSKGNGSPSNSKSRFNIAGKRAYFEKDLGCSANKGITSPLCGHDSSKDGNESDLMSGKVGDPFIDVFVDLRG</sequence>
<gene>
    <name evidence="2" type="ORF">LWI29_016946</name>
</gene>
<evidence type="ECO:0000313" key="3">
    <source>
        <dbReference type="Proteomes" id="UP001168877"/>
    </source>
</evidence>
<reference evidence="2" key="1">
    <citation type="journal article" date="2022" name="Plant J.">
        <title>Strategies of tolerance reflected in two North American maple genomes.</title>
        <authorList>
            <person name="McEvoy S.L."/>
            <person name="Sezen U.U."/>
            <person name="Trouern-Trend A."/>
            <person name="McMahon S.M."/>
            <person name="Schaberg P.G."/>
            <person name="Yang J."/>
            <person name="Wegrzyn J.L."/>
            <person name="Swenson N.G."/>
        </authorList>
    </citation>
    <scope>NUCLEOTIDE SEQUENCE</scope>
    <source>
        <strain evidence="2">NS2018</strain>
    </source>
</reference>
<dbReference type="AlphaFoldDB" id="A0AA39S7U9"/>
<feature type="compositionally biased region" description="Polar residues" evidence="1">
    <location>
        <begin position="116"/>
        <end position="132"/>
    </location>
</feature>
<name>A0AA39S7U9_ACESA</name>
<feature type="compositionally biased region" description="Basic and acidic residues" evidence="1">
    <location>
        <begin position="98"/>
        <end position="113"/>
    </location>
</feature>
<keyword evidence="3" id="KW-1185">Reference proteome</keyword>
<protein>
    <submittedName>
        <fullName evidence="2">Uncharacterized protein</fullName>
    </submittedName>
</protein>
<reference evidence="2" key="2">
    <citation type="submission" date="2023-06" db="EMBL/GenBank/DDBJ databases">
        <authorList>
            <person name="Swenson N.G."/>
            <person name="Wegrzyn J.L."/>
            <person name="Mcevoy S.L."/>
        </authorList>
    </citation>
    <scope>NUCLEOTIDE SEQUENCE</scope>
    <source>
        <strain evidence="2">NS2018</strain>
        <tissue evidence="2">Leaf</tissue>
    </source>
</reference>
<dbReference type="EMBL" id="JAUESC010000383">
    <property type="protein sequence ID" value="KAK0584670.1"/>
    <property type="molecule type" value="Genomic_DNA"/>
</dbReference>
<feature type="region of interest" description="Disordered" evidence="1">
    <location>
        <begin position="302"/>
        <end position="325"/>
    </location>
</feature>
<feature type="region of interest" description="Disordered" evidence="1">
    <location>
        <begin position="76"/>
        <end position="144"/>
    </location>
</feature>
<feature type="region of interest" description="Disordered" evidence="1">
    <location>
        <begin position="260"/>
        <end position="281"/>
    </location>
</feature>
<evidence type="ECO:0000256" key="1">
    <source>
        <dbReference type="SAM" id="MobiDB-lite"/>
    </source>
</evidence>
<evidence type="ECO:0000313" key="2">
    <source>
        <dbReference type="EMBL" id="KAK0584670.1"/>
    </source>
</evidence>
<dbReference type="Proteomes" id="UP001168877">
    <property type="component" value="Unassembled WGS sequence"/>
</dbReference>
<feature type="compositionally biased region" description="Low complexity" evidence="1">
    <location>
        <begin position="261"/>
        <end position="279"/>
    </location>
</feature>